<dbReference type="EMBL" id="JACYTN010000002">
    <property type="protein sequence ID" value="MBD8497364.1"/>
    <property type="molecule type" value="Genomic_DNA"/>
</dbReference>
<dbReference type="PANTHER" id="PTHR22911:SF6">
    <property type="entry name" value="SOLUTE CARRIER FAMILY 35 MEMBER G1"/>
    <property type="match status" value="1"/>
</dbReference>
<feature type="transmembrane region" description="Helical" evidence="6">
    <location>
        <begin position="93"/>
        <end position="110"/>
    </location>
</feature>
<dbReference type="RefSeq" id="WP_192023816.1">
    <property type="nucleotide sequence ID" value="NZ_JACYTN010000002.1"/>
</dbReference>
<feature type="transmembrane region" description="Helical" evidence="6">
    <location>
        <begin position="233"/>
        <end position="250"/>
    </location>
</feature>
<dbReference type="SUPFAM" id="SSF103481">
    <property type="entry name" value="Multidrug resistance efflux transporter EmrE"/>
    <property type="match status" value="2"/>
</dbReference>
<proteinExistence type="inferred from homology"/>
<sequence>MKNGVYLAILASLIFSIMNALVKAVSFTIPPTEVAFFRSIIGTILIFALMKRSSVSFSTTGIPMLITRGVLGALYLITYFYAISKISLTDATILAHMSPIFVFILAFFFLKEKLSRQMLYIMPIAFLGAILLVNPFEFSTYSIYALVGLLSAILGAGAATSIRYLSQRHHAYEIVFYFLATATLVSLPLMWDSFVMPNPEEWVYLIAIGVVSLIGQVFLTKAFTHENAIVVEVTRYIGIVFNALWGFLFWFEIPDVYTILGGCLIVATCIMMSRSKQKLAIQGSTAKGAQRSSIAAQK</sequence>
<comment type="subcellular location">
    <subcellularLocation>
        <location evidence="1">Endomembrane system</location>
        <topology evidence="1">Multi-pass membrane protein</topology>
    </subcellularLocation>
</comment>
<feature type="transmembrane region" description="Helical" evidence="6">
    <location>
        <begin position="117"/>
        <end position="136"/>
    </location>
</feature>
<dbReference type="PANTHER" id="PTHR22911">
    <property type="entry name" value="ACYL-MALONYL CONDENSING ENZYME-RELATED"/>
    <property type="match status" value="1"/>
</dbReference>
<reference evidence="8 9" key="1">
    <citation type="submission" date="2020-09" db="EMBL/GenBank/DDBJ databases">
        <title>Paenibacillus sp. CAU 1523 isolated from sand of Haeundae Beach.</title>
        <authorList>
            <person name="Kim W."/>
        </authorList>
    </citation>
    <scope>NUCLEOTIDE SEQUENCE [LARGE SCALE GENOMIC DNA]</scope>
    <source>
        <strain evidence="8 9">CAU 1523</strain>
    </source>
</reference>
<feature type="domain" description="EamA" evidence="7">
    <location>
        <begin position="144"/>
        <end position="273"/>
    </location>
</feature>
<gene>
    <name evidence="8" type="ORF">IFO66_03520</name>
</gene>
<keyword evidence="9" id="KW-1185">Reference proteome</keyword>
<feature type="transmembrane region" description="Helical" evidence="6">
    <location>
        <begin position="203"/>
        <end position="221"/>
    </location>
</feature>
<evidence type="ECO:0000259" key="7">
    <source>
        <dbReference type="Pfam" id="PF00892"/>
    </source>
</evidence>
<keyword evidence="4 6" id="KW-1133">Transmembrane helix</keyword>
<protein>
    <submittedName>
        <fullName evidence="8">DMT family transporter</fullName>
    </submittedName>
</protein>
<evidence type="ECO:0000256" key="1">
    <source>
        <dbReference type="ARBA" id="ARBA00004127"/>
    </source>
</evidence>
<comment type="similarity">
    <text evidence="2">Belongs to the EamA transporter family.</text>
</comment>
<feature type="transmembrane region" description="Helical" evidence="6">
    <location>
        <begin position="34"/>
        <end position="50"/>
    </location>
</feature>
<dbReference type="InterPro" id="IPR000620">
    <property type="entry name" value="EamA_dom"/>
</dbReference>
<evidence type="ECO:0000256" key="4">
    <source>
        <dbReference type="ARBA" id="ARBA00022989"/>
    </source>
</evidence>
<feature type="transmembrane region" description="Helical" evidence="6">
    <location>
        <begin position="142"/>
        <end position="162"/>
    </location>
</feature>
<accession>A0ABR9ATC5</accession>
<organism evidence="8 9">
    <name type="scientific">Paenibacillus arenosi</name>
    <dbReference type="NCBI Taxonomy" id="2774142"/>
    <lineage>
        <taxon>Bacteria</taxon>
        <taxon>Bacillati</taxon>
        <taxon>Bacillota</taxon>
        <taxon>Bacilli</taxon>
        <taxon>Bacillales</taxon>
        <taxon>Paenibacillaceae</taxon>
        <taxon>Paenibacillus</taxon>
    </lineage>
</organism>
<feature type="transmembrane region" description="Helical" evidence="6">
    <location>
        <begin position="256"/>
        <end position="273"/>
    </location>
</feature>
<keyword evidence="3 6" id="KW-0812">Transmembrane</keyword>
<keyword evidence="5 6" id="KW-0472">Membrane</keyword>
<evidence type="ECO:0000256" key="6">
    <source>
        <dbReference type="SAM" id="Phobius"/>
    </source>
</evidence>
<evidence type="ECO:0000313" key="8">
    <source>
        <dbReference type="EMBL" id="MBD8497364.1"/>
    </source>
</evidence>
<dbReference type="Proteomes" id="UP000634529">
    <property type="component" value="Unassembled WGS sequence"/>
</dbReference>
<feature type="domain" description="EamA" evidence="7">
    <location>
        <begin position="4"/>
        <end position="133"/>
    </location>
</feature>
<evidence type="ECO:0000256" key="2">
    <source>
        <dbReference type="ARBA" id="ARBA00007362"/>
    </source>
</evidence>
<comment type="caution">
    <text evidence="8">The sequence shown here is derived from an EMBL/GenBank/DDBJ whole genome shotgun (WGS) entry which is preliminary data.</text>
</comment>
<evidence type="ECO:0000256" key="3">
    <source>
        <dbReference type="ARBA" id="ARBA00022692"/>
    </source>
</evidence>
<dbReference type="Pfam" id="PF00892">
    <property type="entry name" value="EamA"/>
    <property type="match status" value="2"/>
</dbReference>
<feature type="transmembrane region" description="Helical" evidence="6">
    <location>
        <begin position="62"/>
        <end position="81"/>
    </location>
</feature>
<dbReference type="InterPro" id="IPR037185">
    <property type="entry name" value="EmrE-like"/>
</dbReference>
<feature type="transmembrane region" description="Helical" evidence="6">
    <location>
        <begin position="174"/>
        <end position="191"/>
    </location>
</feature>
<name>A0ABR9ATC5_9BACL</name>
<evidence type="ECO:0000256" key="5">
    <source>
        <dbReference type="ARBA" id="ARBA00023136"/>
    </source>
</evidence>
<evidence type="ECO:0000313" key="9">
    <source>
        <dbReference type="Proteomes" id="UP000634529"/>
    </source>
</evidence>